<evidence type="ECO:0000313" key="4">
    <source>
        <dbReference type="Proteomes" id="UP000094444"/>
    </source>
</evidence>
<feature type="compositionally biased region" description="Low complexity" evidence="1">
    <location>
        <begin position="27"/>
        <end position="46"/>
    </location>
</feature>
<accession>A0A2P5HUU0</accession>
<keyword evidence="4" id="KW-1185">Reference proteome</keyword>
<dbReference type="InterPro" id="IPR002925">
    <property type="entry name" value="Dienelactn_hydro"/>
</dbReference>
<dbReference type="AlphaFoldDB" id="A0A2P5HUU0"/>
<dbReference type="Proteomes" id="UP000094444">
    <property type="component" value="Unassembled WGS sequence"/>
</dbReference>
<dbReference type="GO" id="GO:0016787">
    <property type="term" value="F:hydrolase activity"/>
    <property type="evidence" value="ECO:0007669"/>
    <property type="project" value="UniProtKB-KW"/>
</dbReference>
<feature type="domain" description="Dienelactone hydrolase" evidence="2">
    <location>
        <begin position="79"/>
        <end position="351"/>
    </location>
</feature>
<proteinExistence type="predicted"/>
<gene>
    <name evidence="3" type="ORF">DHEL01_v207593</name>
</gene>
<name>A0A2P5HUU0_DIAHE</name>
<evidence type="ECO:0000256" key="1">
    <source>
        <dbReference type="SAM" id="MobiDB-lite"/>
    </source>
</evidence>
<dbReference type="OrthoDB" id="1393670at2759"/>
<dbReference type="Gene3D" id="3.40.50.1820">
    <property type="entry name" value="alpha/beta hydrolase"/>
    <property type="match status" value="1"/>
</dbReference>
<evidence type="ECO:0000313" key="3">
    <source>
        <dbReference type="EMBL" id="POS74017.1"/>
    </source>
</evidence>
<dbReference type="PANTHER" id="PTHR17630">
    <property type="entry name" value="DIENELACTONE HYDROLASE"/>
    <property type="match status" value="1"/>
</dbReference>
<comment type="caution">
    <text evidence="3">The sequence shown here is derived from an EMBL/GenBank/DDBJ whole genome shotgun (WGS) entry which is preliminary data.</text>
</comment>
<dbReference type="InterPro" id="IPR029058">
    <property type="entry name" value="AB_hydrolase_fold"/>
</dbReference>
<protein>
    <submittedName>
        <fullName evidence="3">Dienelactone hydrolase</fullName>
    </submittedName>
</protein>
<feature type="region of interest" description="Disordered" evidence="1">
    <location>
        <begin position="233"/>
        <end position="252"/>
    </location>
</feature>
<feature type="region of interest" description="Disordered" evidence="1">
    <location>
        <begin position="1"/>
        <end position="74"/>
    </location>
</feature>
<reference evidence="3" key="1">
    <citation type="submission" date="2017-09" db="EMBL/GenBank/DDBJ databases">
        <title>Polyketide synthases of a Diaporthe helianthi virulent isolate.</title>
        <authorList>
            <person name="Baroncelli R."/>
        </authorList>
    </citation>
    <scope>NUCLEOTIDE SEQUENCE [LARGE SCALE GENOMIC DNA]</scope>
    <source>
        <strain evidence="3">7/96</strain>
    </source>
</reference>
<dbReference type="PANTHER" id="PTHR17630:SF80">
    <property type="entry name" value="DIENELACTONE HYDROLASE DOMAIN-CONTAINING PROTEIN"/>
    <property type="match status" value="1"/>
</dbReference>
<organism evidence="3 4">
    <name type="scientific">Diaporthe helianthi</name>
    <dbReference type="NCBI Taxonomy" id="158607"/>
    <lineage>
        <taxon>Eukaryota</taxon>
        <taxon>Fungi</taxon>
        <taxon>Dikarya</taxon>
        <taxon>Ascomycota</taxon>
        <taxon>Pezizomycotina</taxon>
        <taxon>Sordariomycetes</taxon>
        <taxon>Sordariomycetidae</taxon>
        <taxon>Diaporthales</taxon>
        <taxon>Diaporthaceae</taxon>
        <taxon>Diaporthe</taxon>
    </lineage>
</organism>
<dbReference type="SUPFAM" id="SSF53474">
    <property type="entry name" value="alpha/beta-Hydrolases"/>
    <property type="match status" value="1"/>
</dbReference>
<evidence type="ECO:0000259" key="2">
    <source>
        <dbReference type="Pfam" id="PF01738"/>
    </source>
</evidence>
<dbReference type="EMBL" id="MAVT02000696">
    <property type="protein sequence ID" value="POS74017.1"/>
    <property type="molecule type" value="Genomic_DNA"/>
</dbReference>
<dbReference type="STRING" id="158607.A0A2P5HUU0"/>
<dbReference type="Pfam" id="PF01738">
    <property type="entry name" value="DLH"/>
    <property type="match status" value="1"/>
</dbReference>
<dbReference type="InParanoid" id="A0A2P5HUU0"/>
<sequence>MTSTDPELATKAPESDAQEDVQKDAPTETTPAAAAVPAAPAAPAEELTSQPKMCDDCVTDRPTPSGPGPTGEIRKLNDIDAYISKPSDYPHAPARLLLLLTGGTGLKSTNNQIQADRFASEGFVVVMPDLFEGDIAPNSATVDEEQATQGGSFLDNFKIKAVEGVKSFMIDMWLARHTEEKVLPILHKVLDGAKDEFADAVGNGGGVYAAGYCFGGRYVLLLASERKEQAAGSGFLGGGGAQKPADEEAGPKATGPYIKAGALAHATLVSKDDFEGLKAPLSFVCVENDPLFPDDVRKAGEDSMSKANVDHEVQVYPGVPHGFAVVGDYEDATIKTAQGTAFEQMLKWLKDH</sequence>
<keyword evidence="3" id="KW-0378">Hydrolase</keyword>